<evidence type="ECO:0000313" key="3">
    <source>
        <dbReference type="Proteomes" id="UP000000424"/>
    </source>
</evidence>
<dbReference type="EMBL" id="AE009440">
    <property type="protein sequence ID" value="AAP98423.1"/>
    <property type="molecule type" value="Genomic_DNA"/>
</dbReference>
<gene>
    <name evidence="2" type="ordered locus">CpB0492</name>
</gene>
<organism evidence="2 3">
    <name type="scientific">Chlamydia pneumoniae</name>
    <name type="common">Chlamydophila pneumoniae</name>
    <dbReference type="NCBI Taxonomy" id="83558"/>
    <lineage>
        <taxon>Bacteria</taxon>
        <taxon>Pseudomonadati</taxon>
        <taxon>Chlamydiota</taxon>
        <taxon>Chlamydiia</taxon>
        <taxon>Chlamydiales</taxon>
        <taxon>Chlamydiaceae</taxon>
        <taxon>Chlamydia/Chlamydophila group</taxon>
        <taxon>Chlamydia</taxon>
    </lineage>
</organism>
<feature type="transmembrane region" description="Helical" evidence="1">
    <location>
        <begin position="29"/>
        <end position="52"/>
    </location>
</feature>
<keyword evidence="1" id="KW-0812">Transmembrane</keyword>
<keyword evidence="3" id="KW-1185">Reference proteome</keyword>
<evidence type="ECO:0000313" key="2">
    <source>
        <dbReference type="EMBL" id="AAP98423.1"/>
    </source>
</evidence>
<evidence type="ECO:0000256" key="1">
    <source>
        <dbReference type="SAM" id="Phobius"/>
    </source>
</evidence>
<sequence>MNVRSSSFGSLSAFSNFIFSFTSSSLLNYIISILFVYFNLYFVFKIFFILTFV</sequence>
<dbReference type="Proteomes" id="UP000000424">
    <property type="component" value="Chromosome"/>
</dbReference>
<protein>
    <submittedName>
        <fullName evidence="2">Uncharacterized protein</fullName>
    </submittedName>
</protein>
<proteinExistence type="predicted"/>
<name>A0ABN3YPY5_CHLPN</name>
<reference evidence="2" key="1">
    <citation type="submission" date="2002-05" db="EMBL/GenBank/DDBJ databases">
        <title>The genome sequence of Chlamydia pneumoniae TW183 and comparison with other Chlamydia strains based on whole genome sequence analysis.</title>
        <authorList>
            <person name="Geng M.M."/>
            <person name="Schuhmacher A."/>
            <person name="Muehldorfer I."/>
            <person name="Bensch K.W."/>
            <person name="Schaefer K.P."/>
            <person name="Schneider S."/>
            <person name="Pohl T."/>
            <person name="Essig A."/>
            <person name="Marre R."/>
            <person name="Melchers K."/>
        </authorList>
    </citation>
    <scope>NUCLEOTIDE SEQUENCE [LARGE SCALE GENOMIC DNA]</scope>
    <source>
        <strain evidence="2">TW-183</strain>
    </source>
</reference>
<keyword evidence="1" id="KW-1133">Transmembrane helix</keyword>
<keyword evidence="1" id="KW-0472">Membrane</keyword>
<accession>A0ABN3YPY5</accession>